<dbReference type="Gene3D" id="3.30.420.10">
    <property type="entry name" value="Ribonuclease H-like superfamily/Ribonuclease H"/>
    <property type="match status" value="1"/>
</dbReference>
<dbReference type="Proteomes" id="UP000254293">
    <property type="component" value="Unassembled WGS sequence"/>
</dbReference>
<evidence type="ECO:0000256" key="14">
    <source>
        <dbReference type="HAMAP-Rule" id="MF_00052"/>
    </source>
</evidence>
<feature type="binding site" evidence="14 15">
    <location>
        <position position="11"/>
    </location>
    <ligand>
        <name>a divalent metal cation</name>
        <dbReference type="ChEBI" id="CHEBI:60240"/>
    </ligand>
</feature>
<organism evidence="18 19">
    <name type="scientific">Kingella potus</name>
    <dbReference type="NCBI Taxonomy" id="265175"/>
    <lineage>
        <taxon>Bacteria</taxon>
        <taxon>Pseudomonadati</taxon>
        <taxon>Pseudomonadota</taxon>
        <taxon>Betaproteobacteria</taxon>
        <taxon>Neisseriales</taxon>
        <taxon>Neisseriaceae</taxon>
        <taxon>Kingella</taxon>
    </lineage>
</organism>
<dbReference type="HAMAP" id="MF_00052_B">
    <property type="entry name" value="RNase_HII_B"/>
    <property type="match status" value="1"/>
</dbReference>
<keyword evidence="8 14" id="KW-0963">Cytoplasm</keyword>
<dbReference type="GO" id="GO:0004523">
    <property type="term" value="F:RNA-DNA hybrid ribonuclease activity"/>
    <property type="evidence" value="ECO:0007669"/>
    <property type="project" value="UniProtKB-UniRule"/>
</dbReference>
<keyword evidence="11 14" id="KW-0255">Endonuclease</keyword>
<evidence type="ECO:0000259" key="17">
    <source>
        <dbReference type="PROSITE" id="PS51975"/>
    </source>
</evidence>
<keyword evidence="19" id="KW-1185">Reference proteome</keyword>
<keyword evidence="9 14" id="KW-0540">Nuclease</keyword>
<dbReference type="FunFam" id="3.30.420.10:FF:000006">
    <property type="entry name" value="Ribonuclease HII"/>
    <property type="match status" value="1"/>
</dbReference>
<evidence type="ECO:0000256" key="11">
    <source>
        <dbReference type="ARBA" id="ARBA00022759"/>
    </source>
</evidence>
<evidence type="ECO:0000256" key="8">
    <source>
        <dbReference type="ARBA" id="ARBA00022490"/>
    </source>
</evidence>
<dbReference type="EMBL" id="UGJJ01000001">
    <property type="protein sequence ID" value="STR00614.1"/>
    <property type="molecule type" value="Genomic_DNA"/>
</dbReference>
<dbReference type="GO" id="GO:0032299">
    <property type="term" value="C:ribonuclease H2 complex"/>
    <property type="evidence" value="ECO:0007669"/>
    <property type="project" value="TreeGrafter"/>
</dbReference>
<evidence type="ECO:0000256" key="15">
    <source>
        <dbReference type="PROSITE-ProRule" id="PRU01319"/>
    </source>
</evidence>
<comment type="similarity">
    <text evidence="5 14 16">Belongs to the RNase HII family.</text>
</comment>
<dbReference type="EC" id="3.1.26.4" evidence="6 14"/>
<dbReference type="SUPFAM" id="SSF53098">
    <property type="entry name" value="Ribonuclease H-like"/>
    <property type="match status" value="1"/>
</dbReference>
<dbReference type="RefSeq" id="WP_115307861.1">
    <property type="nucleotide sequence ID" value="NZ_CP091516.1"/>
</dbReference>
<dbReference type="GO" id="GO:0005737">
    <property type="term" value="C:cytoplasm"/>
    <property type="evidence" value="ECO:0007669"/>
    <property type="project" value="UniProtKB-SubCell"/>
</dbReference>
<evidence type="ECO:0000256" key="6">
    <source>
        <dbReference type="ARBA" id="ARBA00012180"/>
    </source>
</evidence>
<evidence type="ECO:0000256" key="2">
    <source>
        <dbReference type="ARBA" id="ARBA00001946"/>
    </source>
</evidence>
<protein>
    <recommendedName>
        <fullName evidence="7 14">Ribonuclease HII</fullName>
        <shortName evidence="14">RNase HII</shortName>
        <ecNumber evidence="6 14">3.1.26.4</ecNumber>
    </recommendedName>
</protein>
<dbReference type="GO" id="GO:0043137">
    <property type="term" value="P:DNA replication, removal of RNA primer"/>
    <property type="evidence" value="ECO:0007669"/>
    <property type="project" value="TreeGrafter"/>
</dbReference>
<evidence type="ECO:0000256" key="3">
    <source>
        <dbReference type="ARBA" id="ARBA00004065"/>
    </source>
</evidence>
<dbReference type="PROSITE" id="PS51975">
    <property type="entry name" value="RNASE_H_2"/>
    <property type="match status" value="1"/>
</dbReference>
<dbReference type="PANTHER" id="PTHR10954">
    <property type="entry name" value="RIBONUCLEASE H2 SUBUNIT A"/>
    <property type="match status" value="1"/>
</dbReference>
<dbReference type="CDD" id="cd07182">
    <property type="entry name" value="RNase_HII_bacteria_HII_like"/>
    <property type="match status" value="1"/>
</dbReference>
<feature type="domain" description="RNase H type-2" evidence="17">
    <location>
        <begin position="4"/>
        <end position="194"/>
    </location>
</feature>
<accession>A0A377QYZ7</accession>
<dbReference type="InterPro" id="IPR024567">
    <property type="entry name" value="RNase_HII/HIII_dom"/>
</dbReference>
<dbReference type="InterPro" id="IPR036397">
    <property type="entry name" value="RNaseH_sf"/>
</dbReference>
<dbReference type="GO" id="GO:0030145">
    <property type="term" value="F:manganese ion binding"/>
    <property type="evidence" value="ECO:0007669"/>
    <property type="project" value="UniProtKB-UniRule"/>
</dbReference>
<evidence type="ECO:0000313" key="18">
    <source>
        <dbReference type="EMBL" id="STR00614.1"/>
    </source>
</evidence>
<keyword evidence="12 14" id="KW-0378">Hydrolase</keyword>
<evidence type="ECO:0000256" key="5">
    <source>
        <dbReference type="ARBA" id="ARBA00007383"/>
    </source>
</evidence>
<evidence type="ECO:0000256" key="16">
    <source>
        <dbReference type="RuleBase" id="RU003515"/>
    </source>
</evidence>
<name>A0A377QYZ7_9NEIS</name>
<evidence type="ECO:0000256" key="12">
    <source>
        <dbReference type="ARBA" id="ARBA00022801"/>
    </source>
</evidence>
<comment type="cofactor">
    <cofactor evidence="14 15">
        <name>Mn(2+)</name>
        <dbReference type="ChEBI" id="CHEBI:29035"/>
    </cofactor>
    <cofactor evidence="14 15">
        <name>Mg(2+)</name>
        <dbReference type="ChEBI" id="CHEBI:18420"/>
    </cofactor>
    <text evidence="14 15">Manganese or magnesium. Binds 1 divalent metal ion per monomer in the absence of substrate. May bind a second metal ion after substrate binding.</text>
</comment>
<comment type="catalytic activity">
    <reaction evidence="1 14 15 16">
        <text>Endonucleolytic cleavage to 5'-phosphomonoester.</text>
        <dbReference type="EC" id="3.1.26.4"/>
    </reaction>
</comment>
<comment type="cofactor">
    <cofactor evidence="2">
        <name>Mg(2+)</name>
        <dbReference type="ChEBI" id="CHEBI:18420"/>
    </cofactor>
</comment>
<comment type="subcellular location">
    <subcellularLocation>
        <location evidence="4 14">Cytoplasm</location>
    </subcellularLocation>
</comment>
<keyword evidence="10 14" id="KW-0479">Metal-binding</keyword>
<dbReference type="InterPro" id="IPR012337">
    <property type="entry name" value="RNaseH-like_sf"/>
</dbReference>
<gene>
    <name evidence="14 18" type="primary">rnhB</name>
    <name evidence="18" type="ORF">NCTC13336_00823</name>
</gene>
<evidence type="ECO:0000256" key="10">
    <source>
        <dbReference type="ARBA" id="ARBA00022723"/>
    </source>
</evidence>
<dbReference type="InterPro" id="IPR001352">
    <property type="entry name" value="RNase_HII/HIII"/>
</dbReference>
<proteinExistence type="inferred from homology"/>
<sequence length="196" mass="21336">MEMILYAGVDEAGRGALVGSVFAAAVILPERYRLIGLTDSKRIQEPKRNELAAQIKEQAVAWSVASASVEEIARLNILHATMLAMRRAVEGLAVPPQKILIDGRHIPEGLNAPAEAIVGGDLKIAAISAASILAKTARDAEMYALAARYPQYGFDRHKGYSRTKHLAALQQYGALPEHRADFKPVRAVLEQKQQSE</sequence>
<evidence type="ECO:0000313" key="19">
    <source>
        <dbReference type="Proteomes" id="UP000254293"/>
    </source>
</evidence>
<dbReference type="GO" id="GO:0006298">
    <property type="term" value="P:mismatch repair"/>
    <property type="evidence" value="ECO:0007669"/>
    <property type="project" value="TreeGrafter"/>
</dbReference>
<reference evidence="18 19" key="1">
    <citation type="submission" date="2018-06" db="EMBL/GenBank/DDBJ databases">
        <authorList>
            <consortium name="Pathogen Informatics"/>
            <person name="Doyle S."/>
        </authorList>
    </citation>
    <scope>NUCLEOTIDE SEQUENCE [LARGE SCALE GENOMIC DNA]</scope>
    <source>
        <strain evidence="18 19">NCTC13336</strain>
    </source>
</reference>
<evidence type="ECO:0000256" key="4">
    <source>
        <dbReference type="ARBA" id="ARBA00004496"/>
    </source>
</evidence>
<dbReference type="NCBIfam" id="NF000596">
    <property type="entry name" value="PRK00015.1-4"/>
    <property type="match status" value="1"/>
</dbReference>
<dbReference type="NCBIfam" id="NF000595">
    <property type="entry name" value="PRK00015.1-3"/>
    <property type="match status" value="1"/>
</dbReference>
<dbReference type="GO" id="GO:0003723">
    <property type="term" value="F:RNA binding"/>
    <property type="evidence" value="ECO:0007669"/>
    <property type="project" value="UniProtKB-UniRule"/>
</dbReference>
<feature type="binding site" evidence="14 15">
    <location>
        <position position="102"/>
    </location>
    <ligand>
        <name>a divalent metal cation</name>
        <dbReference type="ChEBI" id="CHEBI:60240"/>
    </ligand>
</feature>
<evidence type="ECO:0000256" key="7">
    <source>
        <dbReference type="ARBA" id="ARBA00019179"/>
    </source>
</evidence>
<dbReference type="Pfam" id="PF01351">
    <property type="entry name" value="RNase_HII"/>
    <property type="match status" value="1"/>
</dbReference>
<evidence type="ECO:0000256" key="13">
    <source>
        <dbReference type="ARBA" id="ARBA00023211"/>
    </source>
</evidence>
<dbReference type="InterPro" id="IPR022898">
    <property type="entry name" value="RNase_HII"/>
</dbReference>
<comment type="function">
    <text evidence="3 14 16">Endonuclease that specifically degrades the RNA of RNA-DNA hybrids.</text>
</comment>
<evidence type="ECO:0000256" key="1">
    <source>
        <dbReference type="ARBA" id="ARBA00000077"/>
    </source>
</evidence>
<feature type="binding site" evidence="14 15">
    <location>
        <position position="10"/>
    </location>
    <ligand>
        <name>a divalent metal cation</name>
        <dbReference type="ChEBI" id="CHEBI:60240"/>
    </ligand>
</feature>
<evidence type="ECO:0000256" key="9">
    <source>
        <dbReference type="ARBA" id="ARBA00022722"/>
    </source>
</evidence>
<dbReference type="OrthoDB" id="9803420at2"/>
<keyword evidence="13 14" id="KW-0464">Manganese</keyword>
<dbReference type="AlphaFoldDB" id="A0A377QYZ7"/>
<dbReference type="PANTHER" id="PTHR10954:SF18">
    <property type="entry name" value="RIBONUCLEASE HII"/>
    <property type="match status" value="1"/>
</dbReference>